<gene>
    <name evidence="1" type="ORF">FB45DRAFT_1063751</name>
</gene>
<dbReference type="PANTHER" id="PTHR35204:SF1">
    <property type="entry name" value="ENTEROTOXIN"/>
    <property type="match status" value="1"/>
</dbReference>
<name>A0AAD7FFH3_9AGAR</name>
<keyword evidence="2" id="KW-1185">Reference proteome</keyword>
<dbReference type="AlphaFoldDB" id="A0AAD7FFH3"/>
<accession>A0AAD7FFH3</accession>
<sequence length="271" mass="30929">MSLDSSTSRPRVVLCAVNMKLGTLDSLDLLLWGQVRPDMWMAERKRIDGLCAWGKEWGVDAFVRMEMDFEVMLCDFHSGIQLVSADYLATVWPSRMPPRELVLPPPPSLPEHLRRILEIQHLETVRGGSWHNRYPGDTRIAMDLTKLVSFYDTQLAPSLIPHRVLTERWDHRLQNISTKDAEAVTARLHAVLSDEESESSGYLPRFASCYRYEITYALNTPTRDLTSPIPRLTPLILSISPRQSIVSTRPLAAVMLVTFRPRKKPVVVLRV</sequence>
<evidence type="ECO:0000313" key="1">
    <source>
        <dbReference type="EMBL" id="KAJ7617249.1"/>
    </source>
</evidence>
<dbReference type="Proteomes" id="UP001221142">
    <property type="component" value="Unassembled WGS sequence"/>
</dbReference>
<organism evidence="1 2">
    <name type="scientific">Roridomyces roridus</name>
    <dbReference type="NCBI Taxonomy" id="1738132"/>
    <lineage>
        <taxon>Eukaryota</taxon>
        <taxon>Fungi</taxon>
        <taxon>Dikarya</taxon>
        <taxon>Basidiomycota</taxon>
        <taxon>Agaricomycotina</taxon>
        <taxon>Agaricomycetes</taxon>
        <taxon>Agaricomycetidae</taxon>
        <taxon>Agaricales</taxon>
        <taxon>Marasmiineae</taxon>
        <taxon>Mycenaceae</taxon>
        <taxon>Roridomyces</taxon>
    </lineage>
</organism>
<reference evidence="1" key="1">
    <citation type="submission" date="2023-03" db="EMBL/GenBank/DDBJ databases">
        <title>Massive genome expansion in bonnet fungi (Mycena s.s.) driven by repeated elements and novel gene families across ecological guilds.</title>
        <authorList>
            <consortium name="Lawrence Berkeley National Laboratory"/>
            <person name="Harder C.B."/>
            <person name="Miyauchi S."/>
            <person name="Viragh M."/>
            <person name="Kuo A."/>
            <person name="Thoen E."/>
            <person name="Andreopoulos B."/>
            <person name="Lu D."/>
            <person name="Skrede I."/>
            <person name="Drula E."/>
            <person name="Henrissat B."/>
            <person name="Morin E."/>
            <person name="Kohler A."/>
            <person name="Barry K."/>
            <person name="LaButti K."/>
            <person name="Morin E."/>
            <person name="Salamov A."/>
            <person name="Lipzen A."/>
            <person name="Mereny Z."/>
            <person name="Hegedus B."/>
            <person name="Baldrian P."/>
            <person name="Stursova M."/>
            <person name="Weitz H."/>
            <person name="Taylor A."/>
            <person name="Grigoriev I.V."/>
            <person name="Nagy L.G."/>
            <person name="Martin F."/>
            <person name="Kauserud H."/>
        </authorList>
    </citation>
    <scope>NUCLEOTIDE SEQUENCE</scope>
    <source>
        <strain evidence="1">9284</strain>
    </source>
</reference>
<proteinExistence type="predicted"/>
<dbReference type="PANTHER" id="PTHR35204">
    <property type="entry name" value="YALI0A21131P"/>
    <property type="match status" value="1"/>
</dbReference>
<comment type="caution">
    <text evidence="1">The sequence shown here is derived from an EMBL/GenBank/DDBJ whole genome shotgun (WGS) entry which is preliminary data.</text>
</comment>
<evidence type="ECO:0000313" key="2">
    <source>
        <dbReference type="Proteomes" id="UP001221142"/>
    </source>
</evidence>
<protein>
    <submittedName>
        <fullName evidence="1">Uncharacterized protein</fullName>
    </submittedName>
</protein>
<dbReference type="EMBL" id="JARKIF010000021">
    <property type="protein sequence ID" value="KAJ7617249.1"/>
    <property type="molecule type" value="Genomic_DNA"/>
</dbReference>
<dbReference type="InterPro" id="IPR038921">
    <property type="entry name" value="YOR389W-like"/>
</dbReference>